<feature type="transmembrane region" description="Helical" evidence="8">
    <location>
        <begin position="16"/>
        <end position="34"/>
    </location>
</feature>
<dbReference type="AlphaFoldDB" id="A6DJQ2"/>
<reference evidence="10 11" key="1">
    <citation type="journal article" date="2010" name="J. Bacteriol.">
        <title>Genome sequence of Lentisphaera araneosa HTCC2155T, the type species of the order Lentisphaerales in the phylum Lentisphaerae.</title>
        <authorList>
            <person name="Thrash J.C."/>
            <person name="Cho J.C."/>
            <person name="Vergin K.L."/>
            <person name="Morris R.M."/>
            <person name="Giovannoni S.J."/>
        </authorList>
    </citation>
    <scope>NUCLEOTIDE SEQUENCE [LARGE SCALE GENOMIC DNA]</scope>
    <source>
        <strain evidence="10 11">HTCC2155</strain>
    </source>
</reference>
<dbReference type="GO" id="GO:0022857">
    <property type="term" value="F:transmembrane transporter activity"/>
    <property type="evidence" value="ECO:0007669"/>
    <property type="project" value="TreeGrafter"/>
</dbReference>
<comment type="subcellular location">
    <subcellularLocation>
        <location evidence="1">Cell membrane</location>
        <topology evidence="1">Multi-pass membrane protein</topology>
    </subcellularLocation>
</comment>
<dbReference type="Pfam" id="PF02687">
    <property type="entry name" value="FtsX"/>
    <property type="match status" value="1"/>
</dbReference>
<feature type="transmembrane region" description="Helical" evidence="8">
    <location>
        <begin position="299"/>
        <end position="323"/>
    </location>
</feature>
<protein>
    <recommendedName>
        <fullName evidence="9">ABC3 transporter permease C-terminal domain-containing protein</fullName>
    </recommendedName>
</protein>
<evidence type="ECO:0000256" key="5">
    <source>
        <dbReference type="ARBA" id="ARBA00023136"/>
    </source>
</evidence>
<dbReference type="RefSeq" id="WP_007278119.1">
    <property type="nucleotide sequence ID" value="NZ_ABCK01000006.1"/>
</dbReference>
<evidence type="ECO:0000256" key="8">
    <source>
        <dbReference type="SAM" id="Phobius"/>
    </source>
</evidence>
<dbReference type="Proteomes" id="UP000004947">
    <property type="component" value="Unassembled WGS sequence"/>
</dbReference>
<dbReference type="EMBL" id="ABCK01000006">
    <property type="protein sequence ID" value="EDM28126.1"/>
    <property type="molecule type" value="Genomic_DNA"/>
</dbReference>
<keyword evidence="4 8" id="KW-1133">Transmembrane helix</keyword>
<proteinExistence type="inferred from homology"/>
<evidence type="ECO:0000313" key="10">
    <source>
        <dbReference type="EMBL" id="EDM28126.1"/>
    </source>
</evidence>
<feature type="transmembrane region" description="Helical" evidence="8">
    <location>
        <begin position="393"/>
        <end position="415"/>
    </location>
</feature>
<dbReference type="InterPro" id="IPR050250">
    <property type="entry name" value="Macrolide_Exporter_MacB"/>
</dbReference>
<dbReference type="InterPro" id="IPR003838">
    <property type="entry name" value="ABC3_permease_C"/>
</dbReference>
<feature type="coiled-coil region" evidence="7">
    <location>
        <begin position="47"/>
        <end position="74"/>
    </location>
</feature>
<dbReference type="PANTHER" id="PTHR30572">
    <property type="entry name" value="MEMBRANE COMPONENT OF TRANSPORTER-RELATED"/>
    <property type="match status" value="1"/>
</dbReference>
<keyword evidence="3 8" id="KW-0812">Transmembrane</keyword>
<evidence type="ECO:0000256" key="1">
    <source>
        <dbReference type="ARBA" id="ARBA00004651"/>
    </source>
</evidence>
<dbReference type="STRING" id="313628.LNTAR_12256"/>
<accession>A6DJQ2</accession>
<organism evidence="10 11">
    <name type="scientific">Lentisphaera araneosa HTCC2155</name>
    <dbReference type="NCBI Taxonomy" id="313628"/>
    <lineage>
        <taxon>Bacteria</taxon>
        <taxon>Pseudomonadati</taxon>
        <taxon>Lentisphaerota</taxon>
        <taxon>Lentisphaeria</taxon>
        <taxon>Lentisphaerales</taxon>
        <taxon>Lentisphaeraceae</taxon>
        <taxon>Lentisphaera</taxon>
    </lineage>
</organism>
<evidence type="ECO:0000256" key="7">
    <source>
        <dbReference type="SAM" id="Coils"/>
    </source>
</evidence>
<dbReference type="PANTHER" id="PTHR30572:SF4">
    <property type="entry name" value="ABC TRANSPORTER PERMEASE YTRF"/>
    <property type="match status" value="1"/>
</dbReference>
<dbReference type="GO" id="GO:0005886">
    <property type="term" value="C:plasma membrane"/>
    <property type="evidence" value="ECO:0007669"/>
    <property type="project" value="UniProtKB-SubCell"/>
</dbReference>
<keyword evidence="7" id="KW-0175">Coiled coil</keyword>
<gene>
    <name evidence="10" type="ORF">LNTAR_12256</name>
</gene>
<keyword evidence="11" id="KW-1185">Reference proteome</keyword>
<sequence>MTLFKLIRKEIGHRKINFGLSILAVAVAAAAWLLSDAFLTSANLQSEALIQEKVEETEKHMKKLEDDIRKSMKGLGFNIYIFPEGQDLSEVYSQGYASKTMPEEYVYKLANSNIVTVNHLLPTLTRSLEWPEHKRKIVLIGIRGQVPKSHGKPKKPLVNPVAENDMVLGYELHKSLGLKVGDKATFMGREFTVSKIHRQRGSKDDITAWINLGVCQQLLGMEKRINSILALECNCATVDRIGEIRKELLAILPGTQIIEHDSKALARAEARNKTHETALLEIESIKKQQHELRLKRENMVAIMVPFVAILCMATIALLAFLNVRERIYELGLLLSLGVKTSKILFAYLVKACLSALVGALIGVGLLYLCLNFGKESYFNSHSACALVQSSKVILIIVAMPVLAMLATWLPALWAAQTDPAEVLRHD</sequence>
<evidence type="ECO:0000256" key="6">
    <source>
        <dbReference type="ARBA" id="ARBA00038076"/>
    </source>
</evidence>
<evidence type="ECO:0000256" key="4">
    <source>
        <dbReference type="ARBA" id="ARBA00022989"/>
    </source>
</evidence>
<evidence type="ECO:0000256" key="3">
    <source>
        <dbReference type="ARBA" id="ARBA00022692"/>
    </source>
</evidence>
<dbReference type="OrthoDB" id="274210at2"/>
<comment type="caution">
    <text evidence="10">The sequence shown here is derived from an EMBL/GenBank/DDBJ whole genome shotgun (WGS) entry which is preliminary data.</text>
</comment>
<dbReference type="eggNOG" id="COG0577">
    <property type="taxonomic scope" value="Bacteria"/>
</dbReference>
<feature type="transmembrane region" description="Helical" evidence="8">
    <location>
        <begin position="344"/>
        <end position="373"/>
    </location>
</feature>
<feature type="domain" description="ABC3 transporter permease C-terminal" evidence="9">
    <location>
        <begin position="304"/>
        <end position="417"/>
    </location>
</feature>
<comment type="similarity">
    <text evidence="6">Belongs to the ABC-4 integral membrane protein family.</text>
</comment>
<evidence type="ECO:0000259" key="9">
    <source>
        <dbReference type="Pfam" id="PF02687"/>
    </source>
</evidence>
<evidence type="ECO:0000256" key="2">
    <source>
        <dbReference type="ARBA" id="ARBA00022475"/>
    </source>
</evidence>
<keyword evidence="5 8" id="KW-0472">Membrane</keyword>
<evidence type="ECO:0000313" key="11">
    <source>
        <dbReference type="Proteomes" id="UP000004947"/>
    </source>
</evidence>
<keyword evidence="2" id="KW-1003">Cell membrane</keyword>
<name>A6DJQ2_9BACT</name>